<comment type="catalytic activity">
    <reaction evidence="1">
        <text>[protein]-peptidylproline (omega=180) = [protein]-peptidylproline (omega=0)</text>
        <dbReference type="Rhea" id="RHEA:16237"/>
        <dbReference type="Rhea" id="RHEA-COMP:10747"/>
        <dbReference type="Rhea" id="RHEA-COMP:10748"/>
        <dbReference type="ChEBI" id="CHEBI:83833"/>
        <dbReference type="ChEBI" id="CHEBI:83834"/>
        <dbReference type="EC" id="5.2.1.8"/>
    </reaction>
</comment>
<organism evidence="7">
    <name type="scientific">marine metagenome</name>
    <dbReference type="NCBI Taxonomy" id="408172"/>
    <lineage>
        <taxon>unclassified sequences</taxon>
        <taxon>metagenomes</taxon>
        <taxon>ecological metagenomes</taxon>
    </lineage>
</organism>
<evidence type="ECO:0000313" key="7">
    <source>
        <dbReference type="EMBL" id="SVB01306.1"/>
    </source>
</evidence>
<dbReference type="InterPro" id="IPR001179">
    <property type="entry name" value="PPIase_FKBP_dom"/>
</dbReference>
<keyword evidence="4" id="KW-0413">Isomerase</keyword>
<proteinExistence type="predicted"/>
<accession>A0A382AIH9</accession>
<dbReference type="PANTHER" id="PTHR43811">
    <property type="entry name" value="FKBP-TYPE PEPTIDYL-PROLYL CIS-TRANS ISOMERASE FKPA"/>
    <property type="match status" value="1"/>
</dbReference>
<dbReference type="Pfam" id="PF00254">
    <property type="entry name" value="FKBP_C"/>
    <property type="match status" value="1"/>
</dbReference>
<dbReference type="Gene3D" id="3.10.50.40">
    <property type="match status" value="1"/>
</dbReference>
<reference evidence="7" key="1">
    <citation type="submission" date="2018-05" db="EMBL/GenBank/DDBJ databases">
        <authorList>
            <person name="Lanie J.A."/>
            <person name="Ng W.-L."/>
            <person name="Kazmierczak K.M."/>
            <person name="Andrzejewski T.M."/>
            <person name="Davidsen T.M."/>
            <person name="Wayne K.J."/>
            <person name="Tettelin H."/>
            <person name="Glass J.I."/>
            <person name="Rusch D."/>
            <person name="Podicherti R."/>
            <person name="Tsui H.-C.T."/>
            <person name="Winkler M.E."/>
        </authorList>
    </citation>
    <scope>NUCLEOTIDE SEQUENCE</scope>
</reference>
<evidence type="ECO:0000256" key="3">
    <source>
        <dbReference type="ARBA" id="ARBA00023110"/>
    </source>
</evidence>
<feature type="domain" description="PPIase FKBP-type" evidence="6">
    <location>
        <begin position="73"/>
        <end position="160"/>
    </location>
</feature>
<dbReference type="SUPFAM" id="SSF54534">
    <property type="entry name" value="FKBP-like"/>
    <property type="match status" value="1"/>
</dbReference>
<evidence type="ECO:0000256" key="4">
    <source>
        <dbReference type="ARBA" id="ARBA00023235"/>
    </source>
</evidence>
<gene>
    <name evidence="7" type="ORF">METZ01_LOCUS154160</name>
</gene>
<feature type="region of interest" description="Disordered" evidence="5">
    <location>
        <begin position="1"/>
        <end position="28"/>
    </location>
</feature>
<dbReference type="GO" id="GO:0003755">
    <property type="term" value="F:peptidyl-prolyl cis-trans isomerase activity"/>
    <property type="evidence" value="ECO:0007669"/>
    <property type="project" value="UniProtKB-KW"/>
</dbReference>
<evidence type="ECO:0000256" key="5">
    <source>
        <dbReference type="SAM" id="MobiDB-lite"/>
    </source>
</evidence>
<dbReference type="PANTHER" id="PTHR43811:SF19">
    <property type="entry name" value="39 KDA FK506-BINDING NUCLEAR PROTEIN"/>
    <property type="match status" value="1"/>
</dbReference>
<evidence type="ECO:0000256" key="1">
    <source>
        <dbReference type="ARBA" id="ARBA00000971"/>
    </source>
</evidence>
<keyword evidence="3" id="KW-0697">Rotamase</keyword>
<dbReference type="EMBL" id="UINC01025544">
    <property type="protein sequence ID" value="SVB01306.1"/>
    <property type="molecule type" value="Genomic_DNA"/>
</dbReference>
<sequence>VALAGTWSCGDDDNSTGPDDSVVGDDSPTAAEIPNAAVIYDAESLAAGDTVITASGLVYIELTAGAGRRAGRGSFVSVHYTGMLEDGTVFDSSYPRGAPFRFVLGQGVVIQGWDEGIALMLEGARGRLIIPPDMGYGQRGTGPIPGGATIMFDIWLANVD</sequence>
<dbReference type="InterPro" id="IPR046357">
    <property type="entry name" value="PPIase_dom_sf"/>
</dbReference>
<feature type="non-terminal residue" evidence="7">
    <location>
        <position position="1"/>
    </location>
</feature>
<dbReference type="PROSITE" id="PS50059">
    <property type="entry name" value="FKBP_PPIASE"/>
    <property type="match status" value="1"/>
</dbReference>
<dbReference type="EC" id="5.2.1.8" evidence="2"/>
<evidence type="ECO:0000259" key="6">
    <source>
        <dbReference type="PROSITE" id="PS50059"/>
    </source>
</evidence>
<evidence type="ECO:0000256" key="2">
    <source>
        <dbReference type="ARBA" id="ARBA00013194"/>
    </source>
</evidence>
<name>A0A382AIH9_9ZZZZ</name>
<dbReference type="FunFam" id="3.10.50.40:FF:000006">
    <property type="entry name" value="Peptidyl-prolyl cis-trans isomerase"/>
    <property type="match status" value="1"/>
</dbReference>
<dbReference type="AlphaFoldDB" id="A0A382AIH9"/>
<protein>
    <recommendedName>
        <fullName evidence="2">peptidylprolyl isomerase</fullName>
        <ecNumber evidence="2">5.2.1.8</ecNumber>
    </recommendedName>
</protein>